<feature type="region of interest" description="Disordered" evidence="8">
    <location>
        <begin position="5551"/>
        <end position="5578"/>
    </location>
</feature>
<feature type="compositionally biased region" description="Basic and acidic residues" evidence="8">
    <location>
        <begin position="4207"/>
        <end position="4219"/>
    </location>
</feature>
<evidence type="ECO:0000313" key="11">
    <source>
        <dbReference type="Proteomes" id="UP001445076"/>
    </source>
</evidence>
<dbReference type="Pfam" id="PF25101">
    <property type="entry name" value="Spectrin_7"/>
    <property type="match status" value="1"/>
</dbReference>
<dbReference type="FunFam" id="2.60.40.10:FF:000345">
    <property type="entry name" value="Muscle M-line assembly protein unc-89"/>
    <property type="match status" value="1"/>
</dbReference>
<feature type="compositionally biased region" description="Basic residues" evidence="8">
    <location>
        <begin position="4971"/>
        <end position="4985"/>
    </location>
</feature>
<feature type="compositionally biased region" description="Polar residues" evidence="8">
    <location>
        <begin position="5669"/>
        <end position="5678"/>
    </location>
</feature>
<feature type="region of interest" description="Disordered" evidence="8">
    <location>
        <begin position="3889"/>
        <end position="3917"/>
    </location>
</feature>
<dbReference type="GO" id="GO:0040017">
    <property type="term" value="P:positive regulation of locomotion"/>
    <property type="evidence" value="ECO:0007669"/>
    <property type="project" value="UniProtKB-ARBA"/>
</dbReference>
<comment type="caution">
    <text evidence="10">The sequence shown here is derived from an EMBL/GenBank/DDBJ whole genome shotgun (WGS) entry which is preliminary data.</text>
</comment>
<dbReference type="Gene3D" id="1.20.58.60">
    <property type="match status" value="4"/>
</dbReference>
<feature type="domain" description="Ig-like" evidence="9">
    <location>
        <begin position="1551"/>
        <end position="1639"/>
    </location>
</feature>
<feature type="region of interest" description="Disordered" evidence="8">
    <location>
        <begin position="3791"/>
        <end position="3823"/>
    </location>
</feature>
<comment type="similarity">
    <text evidence="2">Belongs to the protein kinase superfamily. CAMK Ser/Thr protein kinase family.</text>
</comment>
<evidence type="ECO:0000256" key="2">
    <source>
        <dbReference type="ARBA" id="ARBA00006692"/>
    </source>
</evidence>
<feature type="compositionally biased region" description="Basic and acidic residues" evidence="8">
    <location>
        <begin position="5175"/>
        <end position="5185"/>
    </location>
</feature>
<feature type="compositionally biased region" description="Basic and acidic residues" evidence="8">
    <location>
        <begin position="4547"/>
        <end position="4565"/>
    </location>
</feature>
<feature type="compositionally biased region" description="Polar residues" evidence="8">
    <location>
        <begin position="4053"/>
        <end position="4062"/>
    </location>
</feature>
<feature type="compositionally biased region" description="Low complexity" evidence="8">
    <location>
        <begin position="4187"/>
        <end position="4201"/>
    </location>
</feature>
<dbReference type="FunFam" id="2.60.40.10:FF:000032">
    <property type="entry name" value="palladin isoform X1"/>
    <property type="match status" value="1"/>
</dbReference>
<gene>
    <name evidence="10" type="ORF">OTU49_016887</name>
</gene>
<feature type="region of interest" description="Disordered" evidence="8">
    <location>
        <begin position="4595"/>
        <end position="4822"/>
    </location>
</feature>
<feature type="region of interest" description="Disordered" evidence="8">
    <location>
        <begin position="3575"/>
        <end position="3618"/>
    </location>
</feature>
<evidence type="ECO:0000256" key="4">
    <source>
        <dbReference type="ARBA" id="ARBA00022737"/>
    </source>
</evidence>
<evidence type="ECO:0000256" key="8">
    <source>
        <dbReference type="SAM" id="MobiDB-lite"/>
    </source>
</evidence>
<feature type="compositionally biased region" description="Basic residues" evidence="8">
    <location>
        <begin position="3796"/>
        <end position="3806"/>
    </location>
</feature>
<feature type="domain" description="Ig-like" evidence="9">
    <location>
        <begin position="1438"/>
        <end position="1526"/>
    </location>
</feature>
<dbReference type="SUPFAM" id="SSF46966">
    <property type="entry name" value="Spectrin repeat"/>
    <property type="match status" value="4"/>
</dbReference>
<dbReference type="PROSITE" id="PS50835">
    <property type="entry name" value="IG_LIKE"/>
    <property type="match status" value="7"/>
</dbReference>
<evidence type="ECO:0000259" key="9">
    <source>
        <dbReference type="PROSITE" id="PS50835"/>
    </source>
</evidence>
<feature type="region of interest" description="Disordered" evidence="8">
    <location>
        <begin position="2517"/>
        <end position="2694"/>
    </location>
</feature>
<comment type="subcellular location">
    <subcellularLocation>
        <location evidence="1">Cytoplasm</location>
        <location evidence="1">Myofibril</location>
        <location evidence="1">Sarcomere</location>
        <location evidence="1">A band</location>
    </subcellularLocation>
</comment>
<dbReference type="PANTHER" id="PTHR13817:SF166">
    <property type="entry name" value="NEURONAL IGCAM-RELATED"/>
    <property type="match status" value="1"/>
</dbReference>
<feature type="compositionally biased region" description="Low complexity" evidence="8">
    <location>
        <begin position="3683"/>
        <end position="3698"/>
    </location>
</feature>
<evidence type="ECO:0000256" key="3">
    <source>
        <dbReference type="ARBA" id="ARBA00022490"/>
    </source>
</evidence>
<dbReference type="Pfam" id="PF00435">
    <property type="entry name" value="Spectrin"/>
    <property type="match status" value="1"/>
</dbReference>
<feature type="compositionally biased region" description="Low complexity" evidence="8">
    <location>
        <begin position="3470"/>
        <end position="3480"/>
    </location>
</feature>
<dbReference type="PANTHER" id="PTHR13817">
    <property type="entry name" value="TITIN"/>
    <property type="match status" value="1"/>
</dbReference>
<feature type="region of interest" description="Disordered" evidence="8">
    <location>
        <begin position="5593"/>
        <end position="5635"/>
    </location>
</feature>
<evidence type="ECO:0000313" key="10">
    <source>
        <dbReference type="EMBL" id="KAK8746898.1"/>
    </source>
</evidence>
<feature type="region of interest" description="Disordered" evidence="8">
    <location>
        <begin position="4921"/>
        <end position="5061"/>
    </location>
</feature>
<dbReference type="Proteomes" id="UP001445076">
    <property type="component" value="Unassembled WGS sequence"/>
</dbReference>
<name>A0AAW0Y4C8_CHEQU</name>
<dbReference type="InterPro" id="IPR018159">
    <property type="entry name" value="Spectrin/alpha-actinin"/>
</dbReference>
<feature type="region of interest" description="Disordered" evidence="8">
    <location>
        <begin position="5095"/>
        <end position="5127"/>
    </location>
</feature>
<feature type="compositionally biased region" description="Basic and acidic residues" evidence="8">
    <location>
        <begin position="4709"/>
        <end position="4718"/>
    </location>
</feature>
<feature type="coiled-coil region" evidence="7">
    <location>
        <begin position="1134"/>
        <end position="1177"/>
    </location>
</feature>
<dbReference type="InterPro" id="IPR050964">
    <property type="entry name" value="Striated_Muscle_Regulatory"/>
</dbReference>
<dbReference type="InterPro" id="IPR007110">
    <property type="entry name" value="Ig-like_dom"/>
</dbReference>
<feature type="region of interest" description="Disordered" evidence="8">
    <location>
        <begin position="5669"/>
        <end position="5719"/>
    </location>
</feature>
<dbReference type="GO" id="GO:0060298">
    <property type="term" value="P:positive regulation of sarcomere organization"/>
    <property type="evidence" value="ECO:0007669"/>
    <property type="project" value="UniProtKB-ARBA"/>
</dbReference>
<dbReference type="EMBL" id="JARKIK010000016">
    <property type="protein sequence ID" value="KAK8746898.1"/>
    <property type="molecule type" value="Genomic_DNA"/>
</dbReference>
<feature type="region of interest" description="Disordered" evidence="8">
    <location>
        <begin position="3158"/>
        <end position="3179"/>
    </location>
</feature>
<dbReference type="InterPro" id="IPR013783">
    <property type="entry name" value="Ig-like_fold"/>
</dbReference>
<dbReference type="GO" id="GO:0031672">
    <property type="term" value="C:A band"/>
    <property type="evidence" value="ECO:0007669"/>
    <property type="project" value="UniProtKB-SubCell"/>
</dbReference>
<feature type="compositionally biased region" description="Polar residues" evidence="8">
    <location>
        <begin position="5553"/>
        <end position="5575"/>
    </location>
</feature>
<evidence type="ECO:0000256" key="5">
    <source>
        <dbReference type="ARBA" id="ARBA00023157"/>
    </source>
</evidence>
<keyword evidence="11" id="KW-1185">Reference proteome</keyword>
<reference evidence="10 11" key="1">
    <citation type="journal article" date="2024" name="BMC Genomics">
        <title>Genome assembly of redclaw crayfish (Cherax quadricarinatus) provides insights into its immune adaptation and hypoxia tolerance.</title>
        <authorList>
            <person name="Liu Z."/>
            <person name="Zheng J."/>
            <person name="Li H."/>
            <person name="Fang K."/>
            <person name="Wang S."/>
            <person name="He J."/>
            <person name="Zhou D."/>
            <person name="Weng S."/>
            <person name="Chi M."/>
            <person name="Gu Z."/>
            <person name="He J."/>
            <person name="Li F."/>
            <person name="Wang M."/>
        </authorList>
    </citation>
    <scope>NUCLEOTIDE SEQUENCE [LARGE SCALE GENOMIC DNA]</scope>
    <source>
        <strain evidence="10">ZL_2023a</strain>
    </source>
</reference>
<feature type="compositionally biased region" description="Basic and acidic residues" evidence="8">
    <location>
        <begin position="5298"/>
        <end position="5308"/>
    </location>
</feature>
<dbReference type="InterPro" id="IPR003599">
    <property type="entry name" value="Ig_sub"/>
</dbReference>
<organism evidence="10 11">
    <name type="scientific">Cherax quadricarinatus</name>
    <name type="common">Australian red claw crayfish</name>
    <dbReference type="NCBI Taxonomy" id="27406"/>
    <lineage>
        <taxon>Eukaryota</taxon>
        <taxon>Metazoa</taxon>
        <taxon>Ecdysozoa</taxon>
        <taxon>Arthropoda</taxon>
        <taxon>Crustacea</taxon>
        <taxon>Multicrustacea</taxon>
        <taxon>Malacostraca</taxon>
        <taxon>Eumalacostraca</taxon>
        <taxon>Eucarida</taxon>
        <taxon>Decapoda</taxon>
        <taxon>Pleocyemata</taxon>
        <taxon>Astacidea</taxon>
        <taxon>Parastacoidea</taxon>
        <taxon>Parastacidae</taxon>
        <taxon>Cherax</taxon>
    </lineage>
</organism>
<feature type="domain" description="Ig-like" evidence="9">
    <location>
        <begin position="2096"/>
        <end position="2187"/>
    </location>
</feature>
<evidence type="ECO:0000256" key="7">
    <source>
        <dbReference type="SAM" id="Coils"/>
    </source>
</evidence>
<feature type="region of interest" description="Disordered" evidence="8">
    <location>
        <begin position="3446"/>
        <end position="3480"/>
    </location>
</feature>
<dbReference type="Pfam" id="PF07679">
    <property type="entry name" value="I-set"/>
    <property type="match status" value="8"/>
</dbReference>
<keyword evidence="4" id="KW-0677">Repeat</keyword>
<dbReference type="CDD" id="cd00176">
    <property type="entry name" value="SPEC"/>
    <property type="match status" value="3"/>
</dbReference>
<accession>A0AAW0Y4C8</accession>
<feature type="compositionally biased region" description="Basic and acidic residues" evidence="8">
    <location>
        <begin position="5346"/>
        <end position="5355"/>
    </location>
</feature>
<feature type="compositionally biased region" description="Pro residues" evidence="8">
    <location>
        <begin position="3807"/>
        <end position="3822"/>
    </location>
</feature>
<feature type="domain" description="Ig-like" evidence="9">
    <location>
        <begin position="1238"/>
        <end position="1327"/>
    </location>
</feature>
<feature type="region of interest" description="Disordered" evidence="8">
    <location>
        <begin position="2388"/>
        <end position="2414"/>
    </location>
</feature>
<feature type="region of interest" description="Disordered" evidence="8">
    <location>
        <begin position="5175"/>
        <end position="5312"/>
    </location>
</feature>
<dbReference type="InterPro" id="IPR013098">
    <property type="entry name" value="Ig_I-set"/>
</dbReference>
<feature type="domain" description="Ig-like" evidence="9">
    <location>
        <begin position="1339"/>
        <end position="1428"/>
    </location>
</feature>
<feature type="region of interest" description="Disordered" evidence="8">
    <location>
        <begin position="2827"/>
        <end position="2858"/>
    </location>
</feature>
<feature type="region of interest" description="Disordered" evidence="8">
    <location>
        <begin position="1"/>
        <end position="50"/>
    </location>
</feature>
<keyword evidence="3" id="KW-0963">Cytoplasm</keyword>
<dbReference type="InterPro" id="IPR003598">
    <property type="entry name" value="Ig_sub2"/>
</dbReference>
<dbReference type="SMART" id="SM00150">
    <property type="entry name" value="SPEC"/>
    <property type="match status" value="5"/>
</dbReference>
<dbReference type="FunFam" id="2.60.40.10:FF:000632">
    <property type="entry name" value="Uncharacterized protein, isoform B"/>
    <property type="match status" value="1"/>
</dbReference>
<feature type="compositionally biased region" description="Pro residues" evidence="8">
    <location>
        <begin position="5107"/>
        <end position="5123"/>
    </location>
</feature>
<keyword evidence="6" id="KW-0393">Immunoglobulin domain</keyword>
<feature type="region of interest" description="Disordered" evidence="8">
    <location>
        <begin position="3496"/>
        <end position="3543"/>
    </location>
</feature>
<feature type="domain" description="Ig-like" evidence="9">
    <location>
        <begin position="2002"/>
        <end position="2085"/>
    </location>
</feature>
<feature type="region of interest" description="Disordered" evidence="8">
    <location>
        <begin position="4454"/>
        <end position="4565"/>
    </location>
</feature>
<feature type="compositionally biased region" description="Basic and acidic residues" evidence="8">
    <location>
        <begin position="4986"/>
        <end position="5011"/>
    </location>
</feature>
<feature type="region of interest" description="Disordered" evidence="8">
    <location>
        <begin position="5399"/>
        <end position="5450"/>
    </location>
</feature>
<feature type="compositionally biased region" description="Basic and acidic residues" evidence="8">
    <location>
        <begin position="4235"/>
        <end position="4252"/>
    </location>
</feature>
<dbReference type="InterPro" id="IPR058157">
    <property type="entry name" value="Spectrin_met"/>
</dbReference>
<dbReference type="PRINTS" id="PR01217">
    <property type="entry name" value="PRICHEXTENSN"/>
</dbReference>
<dbReference type="FunFam" id="2.60.40.10:FF:000425">
    <property type="entry name" value="Myosin light chain kinase"/>
    <property type="match status" value="1"/>
</dbReference>
<feature type="compositionally biased region" description="Basic and acidic residues" evidence="8">
    <location>
        <begin position="4681"/>
        <end position="4695"/>
    </location>
</feature>
<feature type="compositionally biased region" description="Low complexity" evidence="8">
    <location>
        <begin position="3513"/>
        <end position="3543"/>
    </location>
</feature>
<dbReference type="Gene3D" id="2.60.40.10">
    <property type="entry name" value="Immunoglobulins"/>
    <property type="match status" value="8"/>
</dbReference>
<dbReference type="InterPro" id="IPR036179">
    <property type="entry name" value="Ig-like_dom_sf"/>
</dbReference>
<feature type="region of interest" description="Disordered" evidence="8">
    <location>
        <begin position="3650"/>
        <end position="3698"/>
    </location>
</feature>
<feature type="region of interest" description="Disordered" evidence="8">
    <location>
        <begin position="2895"/>
        <end position="3010"/>
    </location>
</feature>
<feature type="region of interest" description="Disordered" evidence="8">
    <location>
        <begin position="4053"/>
        <end position="4121"/>
    </location>
</feature>
<dbReference type="SMART" id="SM00409">
    <property type="entry name" value="IG"/>
    <property type="match status" value="8"/>
</dbReference>
<feature type="region of interest" description="Disordered" evidence="8">
    <location>
        <begin position="4135"/>
        <end position="4287"/>
    </location>
</feature>
<feature type="compositionally biased region" description="Polar residues" evidence="8">
    <location>
        <begin position="5418"/>
        <end position="5445"/>
    </location>
</feature>
<feature type="compositionally biased region" description="Pro residues" evidence="8">
    <location>
        <begin position="2517"/>
        <end position="2527"/>
    </location>
</feature>
<feature type="compositionally biased region" description="Low complexity" evidence="8">
    <location>
        <begin position="3650"/>
        <end position="3659"/>
    </location>
</feature>
<feature type="compositionally biased region" description="Polar residues" evidence="8">
    <location>
        <begin position="3664"/>
        <end position="3682"/>
    </location>
</feature>
<feature type="compositionally biased region" description="Low complexity" evidence="8">
    <location>
        <begin position="32"/>
        <end position="50"/>
    </location>
</feature>
<protein>
    <recommendedName>
        <fullName evidence="9">Ig-like domain-containing protein</fullName>
    </recommendedName>
</protein>
<feature type="region of interest" description="Disordered" evidence="8">
    <location>
        <begin position="5336"/>
        <end position="5355"/>
    </location>
</feature>
<feature type="compositionally biased region" description="Basic and acidic residues" evidence="8">
    <location>
        <begin position="2931"/>
        <end position="2958"/>
    </location>
</feature>
<feature type="compositionally biased region" description="Low complexity" evidence="8">
    <location>
        <begin position="3450"/>
        <end position="3460"/>
    </location>
</feature>
<dbReference type="FunFam" id="2.60.40.10:FF:000107">
    <property type="entry name" value="Myosin, light chain kinase a"/>
    <property type="match status" value="3"/>
</dbReference>
<dbReference type="SUPFAM" id="SSF48726">
    <property type="entry name" value="Immunoglobulin"/>
    <property type="match status" value="8"/>
</dbReference>
<keyword evidence="7" id="KW-0175">Coiled coil</keyword>
<feature type="region of interest" description="Disordered" evidence="8">
    <location>
        <begin position="3090"/>
        <end position="3121"/>
    </location>
</feature>
<feature type="region of interest" description="Disordered" evidence="8">
    <location>
        <begin position="3032"/>
        <end position="3076"/>
    </location>
</feature>
<feature type="compositionally biased region" description="Low complexity" evidence="8">
    <location>
        <begin position="4161"/>
        <end position="4177"/>
    </location>
</feature>
<dbReference type="InterPro" id="IPR002017">
    <property type="entry name" value="Spectrin_repeat"/>
</dbReference>
<feature type="compositionally biased region" description="Basic and acidic residues" evidence="8">
    <location>
        <begin position="5028"/>
        <end position="5039"/>
    </location>
</feature>
<feature type="region of interest" description="Disordered" evidence="8">
    <location>
        <begin position="3741"/>
        <end position="3777"/>
    </location>
</feature>
<dbReference type="SMART" id="SM00408">
    <property type="entry name" value="IGc2"/>
    <property type="match status" value="8"/>
</dbReference>
<feature type="compositionally biased region" description="Basic and acidic residues" evidence="8">
    <location>
        <begin position="4478"/>
        <end position="4503"/>
    </location>
</feature>
<feature type="domain" description="Ig-like" evidence="9">
    <location>
        <begin position="1659"/>
        <end position="1748"/>
    </location>
</feature>
<keyword evidence="5" id="KW-1015">Disulfide bond</keyword>
<evidence type="ECO:0000256" key="6">
    <source>
        <dbReference type="ARBA" id="ARBA00023319"/>
    </source>
</evidence>
<feature type="compositionally biased region" description="Pro residues" evidence="8">
    <location>
        <begin position="2542"/>
        <end position="2691"/>
    </location>
</feature>
<feature type="region of interest" description="Disordered" evidence="8">
    <location>
        <begin position="3241"/>
        <end position="3272"/>
    </location>
</feature>
<feature type="compositionally biased region" description="Low complexity" evidence="8">
    <location>
        <begin position="3242"/>
        <end position="3256"/>
    </location>
</feature>
<sequence length="5719" mass="633166">MSDTGGGSATSPTPGMSDSEGAGGGGRTNSASGLSRTSGTSRTSLVPPAPTTTISTIAVQSGTTRIVIALLQSAEWLELRVVELTPGMVYLGANLEEATQLLHAHEDVLTKLQNKQSPVEDLLNQADQLISTQHPRAEVYASMAESLGLAWKDLNSQLETRKQILDMGVAFHRRAQQYSDSMDAAERAYTDNVMPNDAEGARQLLSSLHDHKRAVLEASMYTLQEAQALLARLRGLSSEGATLDSRPLHIKTNIEFACSQIEHYLESLHDRRRFLDGLFSARKHHLEQCLALCILYQDLTEAVTALKQLRDEVSQHQGLGESQSNAEILYHDHIKREVAAKEQQDRCIRLLKTAENMASGGHYAGVEARSRAYSVLEAATALHETCDTRTALLQQAILFFRLAQTALTKLDQAEVQVAGLGREGPQRLSLVLGVVEEAVQPALTEGYAILEVTGGRNQPHNMGISLVVEELERRRSNLSSICVSSTEQVLQRTELSNAFLEQYNTIESWLVRIGDAFLQGHQDPGGSLSLAKDFLHLHQTLSHDVMEKKNEIDALSTFLDKLLPDLSAEEGTGYQEKMQALQEHWAMLKKLLDVRIIISEKYVKFHEDAEAVNNAHEALELLLKEAQGEDRGAEVEAMWEQVQKLYLDLCNTGKAFCQDVRSAEDPYLDSNRAVLCVESILEHLGKRRLVITDLHSHFHMKITATKEMMVLWKTYRENVSKMQSEMSQMETDFCPLLRGNTADPEGMANTLEQRLNIYVSAVKKTQEDIQNMMTRAEVMSYKGDDGGQRDEVIGSLLQLYQNLQNKATEYQILGHMLIQWCRNIAEIHRSCDKLESQFSSVSLDIGGVEGQLREHEASKQAVLELMKFAQNEADSIISKIKDQCPPEAGAQDVAVIEEMLKRRGREFETVWLQHQYMLERQLKRSQYHVDLQVISDQLRDLSEQLSRMRGHYGDSLAAATNMQTAFNQFLITVDMLENRIQTFVSTTIKMLGPEDDSGEVQEDLAELEKKWSTFQMQVGQSKKSIELSIVFYKLVEEAEDWVKQGSKILVDVAGESANIQNPEEAEKLRSRIEHFLKPGEEAQQERLTQISSLAVELYDGQSPKQVEVVNYQNAQMLNSFTVINRNFIMMVENLRAAEEHREKQKREKEELAASLAAAQAEAEAARLAAIAAEEARKAAEEVAKTLVIPVEPIVPQRVEIEIQTEAIPLSDDEEPYKQEDTPPFKKAKLIDDEPQPMPPIFLTPLVGATVTEGVKFSFECKVLGMPMPEVEWLKDNMSITTNPDYKTSFEEGICTLTIEETFTEDSALFTCRAVNAAGIAETSATLIVKEAEPVEVLSPPLFTKRLIDSTAQEGSTFQLEATVQGHPLPVVSWAKDANCIDESPDYVITYNNGECVLRFEEVFLEDKAEYSCKATNDLGEDITKAKLSVIAVEVSERPKFTMPLSNVMARAGQKFKLECHVTGLPSPTVTWFHNTKPVKETPDCRITFDGSIATLVMSEAFPKNAGTYTVVAKNSAGEGQCSANVSVKGRIPTETSDSEVTSDIDVEPVKPTVQLPLKDTTVKEGKSARLDCVIIGQPEPEVIWYHDDKPVKESNDFKLLFHGDRCSLIIQEAFLEDAGIYRVVAMNSAGEASTACFLNVDPIPEPTPPPAPEPPAVAPRFSQLLVDNHVTEGNPVTLRATVTGQPKPTISWFRESMPLIPDNELQIHESSDGSVSATIHAATLDHTGQYEIVASNTAGTAKCVAYLSIEPRLPTPPPTEHTEPPVFTKLITDTTVLSGGSVKFEAEVQGLPMPTVHWTLNDCPITGQEYLRGHLQYVLGSSGNMHSLELPTTSVMQAGRVAVIAENSVGKAVSAATLNIVEPAGSEVEPAMPAVHQTTREESHVSSSTSSTTVFQKSTVMESSHFTKVVSDGTTDEKRHSMAATSTSHVQKATGQPTVEVHGAHLQEMRQEGTAPPVICDKVSLVKREGEIVTQQISQDTSTAAFSPPAKKILISKKKSMPARFVAPLQGVITKEGSQVTLECIIDGFPDPSVTWTHNGGPLSEDAQVKTHLNKTAVIIPRVNQSHSGHYTCLIENETGSAQCTCDVIVKKTQFPPVISKRLQPAVVGVNERLHLEIDVTGTPSPDVSWTKDGQPIRASDHIALKSEGTRHLLVIQLAEPGDSGRYGVIASNPAGRAESLADVMVTQLILDKAPPTHRMMFTDVTDEAKRNIESVEEGHVKTIKRAIEEVAVEAPPSSSPAKILKAPVPKPSFELPTTPQAPPIPVNVPQAPLEPMREEELEVKRLPGKLKKAWPPPPLSDDEADHIPKIDTSVEITSHNVSSIISSFSATSEMQSSYISHTAVPKQPSKPKPQPKLPDELNIELEPEPAPEYGFIPPSEPMVIEEPEPELQQEITPASQPDEGYTPLLDPMLVTEPEPDLQHKIIPTSQPDAYYMPPSEPMLVPEPEPEYLVAQLPEPVHVPEPHIESLQTYKSHKIKDVMVAEHFESGSQLRQEYKRVSAPIVETYKILSPVPEVVPEPVPTPEPCKAIAQEQFKAATPEPPRVPSPEPPKVPTPEPPRVPTPEPPRVPTPEPPRVPTPEPPKVPTPEPPRVSTPEPPRIPTPEPPRIPTPEPPRLPSPEPPKVPTPEPPRVPTPEPPKVPTPEPPKVPTPEPPKAPTPEPPKVPTPEPPKVPTPEPLRVPTPEPPKVPSTVTVVEQITKESYQEPKIEKEVKMETSSVETSFYESKKSLSKTSYSTVETKVYTTGLSSPPVEQVVNAQDVILHPSPLEPSFEISGAQDLIISESAVESLPVQAPDAVVVDKKLPSEDDLLEYFVPESEQVIEFIPTPEPVPREPSPEPESSISEQAFSSRPEVGYISDMKHEKFPSDVSASLISSSVGREMQTMFVSSSNVQTKVFSPLPPQETVEPTTLESQKPERQPLQPLIMPDYHHPEQENIEESIKPPKRPERDEVKEQRKPKKKRESVIQLAKRLEESIPMSPDEVPGGVRMFPSPKQPSTPVRDVPTPTRETLSAEDKMFADLKGEKFPELEPFPFTVEERPRKERPRSLPPPMPRKFIPGSFTDSEYESDMETEHRIQLKKIKFEVQEPTPRPASAGAGQEILPPSAFDTPPVFEGGMRPEILKKEEVVKKEPKSITPKKKTKIVEKFLATAGKSTEQEIAKPVPKKLTKKDTKPPKAVETIEKLPQLIVEEKHVGKPSPIVPEQIDIEFAGVKSPGKLVKSWPPQPDSQLTKSLKMDRSFVTQQQTSSVSSFSETKTHKSSVSYETKESKVVNYSHHTSIPVSAVVPECAPEPAHQAEPIPEYILQPEPAPEYIQPEPTPQYIQPEPAPEYIQPEPAPEYSVQLEPAPVYVHPEPAPVYVRPEPAPVYVQPEPTPEYILQPEPAPEYIVQPEPAPEFIVQPEPVPEYILQPEPVQEYAAQPKPATVSAPEPLVEVVPAPGFRSVRAPTSKTTKIKSSPAPPPPFDMTPPELSAVSKSVKSEAKTTIVTKTAHESVVTQDKKTVSKPTVQTMTKPMVKPVTKPKVKPVTEPTVKPVTKPTVKPVTEPTIIPLQKPEPPSQSVSRPLWISKKVGAWPPSSHDETPNAIPTLKTRSQSAERPRVTESATLPARPHEAPPAIYWSSNVTLQEKRMLGLQVVPQVETVTSTTVQESSSMTSRQMKKMSQTSTKQIKTDMTVQQRKPTPVSVQSSVPSFKKPNIQPKKEVFVKSSAPSREISVVSPLIQLPPLEPFPFSVELEKEKKPRGKAPSMPKKFYPGSFTESEYESDYDSKSGSYSRLYMSDSEAVGYRPMNIKMKKGRTKKPKQPSPPPPSTFGPPPPFETRLLPLSLCFSDVESDIPTSRESTPVPRTVISQSKHIIHSAKSLASQITPENKPVKQQERFIQKKAPIITPAPAPNVTPLSPTKPSPAVASKVPTVTSKPATVTISKTVKEPPGTQMTKSVSSVTSAKNIHTNVQHVTSEKHVQITEKQERGVKSMKKMFEGSGPVPVPQGIITSPHVPVPSVVGIKPLVSSTGVKPVQIPTTAPSTAQVSQPSEASVRYIPVACETNGTEKVTSSNNIKAKPSSPKSRKKMENTQITAQELEESGYAADTEGTLPRRSTKTSQSMNSSNFSSSFSKSESFMSSSFSKSESKSFTSSEFGKVEPPSFASGFGIPASDGFPPEGGFPSGSFSFPSTPASSVGQTSHFSSSFKSSESKSSQMFTSRSEEIREERRGGEGPKTTKAAAPPPPQQSEKKPKQKYEEYRKETRGKPGTSSPFSEDTYYAMKDESDVSTGSSRTQKKVEFKSETHVEIMSDKKVEVFESTSVDVSPQPSRKQAVKVEQKIDKKTIEPKIEKSKEVSKSFKQFKEIKRPESQDLKKSETTVKRGEHVTHMQVTKSGVLTKPVEKCKTDGKLIESVQVDSELKVKQIKKSQHEKVTKVPEIHPLKSTGLVKQAVTQQVKEKEELDLKPFPFKVEPEKPKKPRGAVPPQPTKFVKGEFHESDYESDYEGRIPPKWKPSDSDAEDQGYRKIKVSVGTPKVSQPRIRTPTPPTVFDEPPQFEGPPRPKVDFPESETEYEREISPEIIIPEKVEILIHPEPPLVVPKEPKIFKSQLQKKVAPPKRSPSPVLKPGSPPVEDYVPPQAAKSASFSNAIGVESTKITKLADSSKHHQRFLTMQQTTRVIKFTDARSTTTTEAQESRSKPLFKEEPKQKPLPVLEPFPFSPEPERPKRERGAPPPKPKKFQKGEFTESDYESDYEGHIKPKWQPSDSDVEISYNKVKPCLQSDRTPSKTRERTPTPPTVFDSPPESGGPWRPIIEPPEPVTQKEPSSEVLITKELPKKIEPPKKITVKIPAKVEYVERSVSPPLPSPGPTPEEGIIVQETQYVVDKVDLKSRVIAPPMKEIQTYKVKPYTKITERTEKTITNLKLEEELRIKKEKKETKKTIITESEQVPTQFPPPAKSEQLTIETEKFQDLEPFPFEPDKDKPKRQRGPPPPKPKKFIKGEFRESDYDSDYEGRVRPKWKPPDSDVEDPEYTPVRPPPPTERHSSKSKERTPTPPSKFEVPPASGGPLRPTVDPVDKHVVFVKEPSPEIIIPKVKAQPISKISKITPKAPVLKPKEPEPQIPKIPSPPLPEPGPQPLIGYVQVKAPPKTEEKDDVHIKMIKKKVEAKKGFQIDIDITDIYDFVSESDHERREIEHSQTKPLPKLVPFPYEPDPGRPKRQRGPPPPQPKKFMKGEFRGSDYESDYETPIAPKWAPPDSEGEEHFYRRVAPPVGEIGKQRSESSGRDPSPPSKFDQPPHFEGPPRPVLELSDLPRRERRESLEEYSIPRFPMVEFKPFDLEDDVIVHPQGAITTDTETETESHTKEGIDRRYVKSTQKVVSHQFEDMTQTFRHKAQKFAEQLVTEVFAAREGSVPAEPAGEPPSLPEELRTRSVSPDSTAMPPSTTAAYEALSPSTQEPQAYRDESRISEFGTKHIDPETGLIYFKYDFGYEFGVILPGEAKKVDKTKQLNGDHSNDIPIPVIHEKTDAFAKTGKDIAKTNGHVPHLETTGPQNAPAILIEDAASRKGSSTQTPRTDHVSPQPSLQSDISETDREYQQYMGKMIPEFVPKKQAQFRPISGDPYSDSEAESDHPSPSKIADSSPGIHMGPKSFVPLVPGATVHPKPLPFQGSSADALCTTDLGATTRSGSSVRRGTAPRMRSAGGPTRTGDMVQRGQHPPEWTRLPDSLQKRCL</sequence>
<evidence type="ECO:0000256" key="1">
    <source>
        <dbReference type="ARBA" id="ARBA00004161"/>
    </source>
</evidence>
<proteinExistence type="inferred from homology"/>
<feature type="region of interest" description="Disordered" evidence="8">
    <location>
        <begin position="3313"/>
        <end position="3337"/>
    </location>
</feature>
<feature type="compositionally biased region" description="Low complexity" evidence="8">
    <location>
        <begin position="4104"/>
        <end position="4121"/>
    </location>
</feature>
<dbReference type="GO" id="GO:0045989">
    <property type="term" value="P:positive regulation of striated muscle contraction"/>
    <property type="evidence" value="ECO:0007669"/>
    <property type="project" value="UniProtKB-ARBA"/>
</dbReference>